<gene>
    <name evidence="1" type="ORF">AB1Y20_019949</name>
</gene>
<name>A0AB34JWJ7_PRYPA</name>
<dbReference type="EMBL" id="JBGBPQ010000004">
    <property type="protein sequence ID" value="KAL1525076.1"/>
    <property type="molecule type" value="Genomic_DNA"/>
</dbReference>
<dbReference type="Proteomes" id="UP001515480">
    <property type="component" value="Unassembled WGS sequence"/>
</dbReference>
<protein>
    <recommendedName>
        <fullName evidence="3">ShKT domain-containing protein</fullName>
    </recommendedName>
</protein>
<evidence type="ECO:0008006" key="3">
    <source>
        <dbReference type="Google" id="ProtNLM"/>
    </source>
</evidence>
<evidence type="ECO:0000313" key="2">
    <source>
        <dbReference type="Proteomes" id="UP001515480"/>
    </source>
</evidence>
<evidence type="ECO:0000313" key="1">
    <source>
        <dbReference type="EMBL" id="KAL1525076.1"/>
    </source>
</evidence>
<comment type="caution">
    <text evidence="1">The sequence shown here is derived from an EMBL/GenBank/DDBJ whole genome shotgun (WGS) entry which is preliminary data.</text>
</comment>
<organism evidence="1 2">
    <name type="scientific">Prymnesium parvum</name>
    <name type="common">Toxic golden alga</name>
    <dbReference type="NCBI Taxonomy" id="97485"/>
    <lineage>
        <taxon>Eukaryota</taxon>
        <taxon>Haptista</taxon>
        <taxon>Haptophyta</taxon>
        <taxon>Prymnesiophyceae</taxon>
        <taxon>Prymnesiales</taxon>
        <taxon>Prymnesiaceae</taxon>
        <taxon>Prymnesium</taxon>
    </lineage>
</organism>
<accession>A0AB34JWJ7</accession>
<keyword evidence="2" id="KW-1185">Reference proteome</keyword>
<proteinExistence type="predicted"/>
<reference evidence="1 2" key="1">
    <citation type="journal article" date="2024" name="Science">
        <title>Giant polyketide synthase enzymes in the biosynthesis of giant marine polyether toxins.</title>
        <authorList>
            <person name="Fallon T.R."/>
            <person name="Shende V.V."/>
            <person name="Wierzbicki I.H."/>
            <person name="Pendleton A.L."/>
            <person name="Watervoot N.F."/>
            <person name="Auber R.P."/>
            <person name="Gonzalez D.J."/>
            <person name="Wisecaver J.H."/>
            <person name="Moore B.S."/>
        </authorList>
    </citation>
    <scope>NUCLEOTIDE SEQUENCE [LARGE SCALE GENOMIC DNA]</scope>
    <source>
        <strain evidence="1 2">12B1</strain>
    </source>
</reference>
<sequence length="125" mass="13150">MLAACTELKTTLQTAKACCAVDEKLLCPFLMEPDMGECCVLGCGLCTYGLKVPSTCCNSWSRCLCFVSAESFPCTDSAWVEACMCASYGINCAPQCGCCSAPKSAIPTMIGVAKGQAETQAMDRP</sequence>
<dbReference type="AlphaFoldDB" id="A0AB34JWJ7"/>